<reference evidence="1" key="1">
    <citation type="submission" date="2014-11" db="EMBL/GenBank/DDBJ databases">
        <authorList>
            <person name="Amaro Gonzalez C."/>
        </authorList>
    </citation>
    <scope>NUCLEOTIDE SEQUENCE</scope>
</reference>
<organism evidence="1">
    <name type="scientific">Anguilla anguilla</name>
    <name type="common">European freshwater eel</name>
    <name type="synonym">Muraena anguilla</name>
    <dbReference type="NCBI Taxonomy" id="7936"/>
    <lineage>
        <taxon>Eukaryota</taxon>
        <taxon>Metazoa</taxon>
        <taxon>Chordata</taxon>
        <taxon>Craniata</taxon>
        <taxon>Vertebrata</taxon>
        <taxon>Euteleostomi</taxon>
        <taxon>Actinopterygii</taxon>
        <taxon>Neopterygii</taxon>
        <taxon>Teleostei</taxon>
        <taxon>Anguilliformes</taxon>
        <taxon>Anguillidae</taxon>
        <taxon>Anguilla</taxon>
    </lineage>
</organism>
<accession>A0A0E9QYW2</accession>
<dbReference type="EMBL" id="GBXM01086905">
    <property type="protein sequence ID" value="JAH21672.1"/>
    <property type="molecule type" value="Transcribed_RNA"/>
</dbReference>
<sequence length="31" mass="3590">MCRCIVDVQVYCRLALSGRSVYSRGVRRLVM</sequence>
<reference evidence="1" key="2">
    <citation type="journal article" date="2015" name="Fish Shellfish Immunol.">
        <title>Early steps in the European eel (Anguilla anguilla)-Vibrio vulnificus interaction in the gills: Role of the RtxA13 toxin.</title>
        <authorList>
            <person name="Callol A."/>
            <person name="Pajuelo D."/>
            <person name="Ebbesson L."/>
            <person name="Teles M."/>
            <person name="MacKenzie S."/>
            <person name="Amaro C."/>
        </authorList>
    </citation>
    <scope>NUCLEOTIDE SEQUENCE</scope>
</reference>
<evidence type="ECO:0000313" key="1">
    <source>
        <dbReference type="EMBL" id="JAH21672.1"/>
    </source>
</evidence>
<proteinExistence type="predicted"/>
<name>A0A0E9QYW2_ANGAN</name>
<dbReference type="AlphaFoldDB" id="A0A0E9QYW2"/>
<protein>
    <submittedName>
        <fullName evidence="1">Uncharacterized protein</fullName>
    </submittedName>
</protein>